<comment type="similarity">
    <text evidence="2 10">Belongs to the CybS family.</text>
</comment>
<dbReference type="Pfam" id="PF05328">
    <property type="entry name" value="CybS"/>
    <property type="match status" value="1"/>
</dbReference>
<evidence type="ECO:0000256" key="8">
    <source>
        <dbReference type="ARBA" id="ARBA00023128"/>
    </source>
</evidence>
<keyword evidence="6 10" id="KW-0809">Transit peptide</keyword>
<name>A0ABM1M0X3_NICVS</name>
<keyword evidence="8 10" id="KW-0496">Mitochondrion</keyword>
<dbReference type="PANTHER" id="PTHR13337">
    <property type="entry name" value="SUCCINATE DEHYDROGENASE"/>
    <property type="match status" value="1"/>
</dbReference>
<dbReference type="InterPro" id="IPR034804">
    <property type="entry name" value="SQR/QFR_C/D"/>
</dbReference>
<feature type="transmembrane region" description="Helical" evidence="10">
    <location>
        <begin position="116"/>
        <end position="137"/>
    </location>
</feature>
<evidence type="ECO:0000256" key="10">
    <source>
        <dbReference type="RuleBase" id="RU364031"/>
    </source>
</evidence>
<keyword evidence="10" id="KW-0816">Tricarboxylic acid cycle</keyword>
<gene>
    <name evidence="12" type="primary">LOC108556565</name>
</gene>
<comment type="function">
    <text evidence="10">Membrane-anchoring subunit of succinate dehydrogenase (SDH) that is involved in complex II of the mitochondrial electron transport chain and is responsible for transferring electrons from succinate to ubiquinone (coenzyme Q).</text>
</comment>
<keyword evidence="9 10" id="KW-0472">Membrane</keyword>
<dbReference type="InterPro" id="IPR007992">
    <property type="entry name" value="CybS"/>
</dbReference>
<evidence type="ECO:0000256" key="3">
    <source>
        <dbReference type="ARBA" id="ARBA00022448"/>
    </source>
</evidence>
<dbReference type="PANTHER" id="PTHR13337:SF2">
    <property type="entry name" value="SUCCINATE DEHYDROGENASE [UBIQUINONE] CYTOCHROME B SMALL SUBUNIT, MITOCHONDRIAL"/>
    <property type="match status" value="1"/>
</dbReference>
<evidence type="ECO:0000256" key="9">
    <source>
        <dbReference type="ARBA" id="ARBA00023136"/>
    </source>
</evidence>
<sequence>MAFHRFAGALAKKAFKVSFANTLLPKLDQRFTRHDVRCAHTQVKKLAPDDHRLIWKLQRLCSICLIIALPIDVMYPCLLFDNLFVLLMALHSFWGVNDTIADYCRPILFGPYFRKAWHAIWYITWTVGFSGLLYLNFMDIGFGRALYKIWRLEPKD</sequence>
<dbReference type="Gene3D" id="1.20.1300.10">
    <property type="entry name" value="Fumarate reductase/succinate dehydrogenase, transmembrane subunit"/>
    <property type="match status" value="1"/>
</dbReference>
<keyword evidence="10" id="KW-0408">Iron</keyword>
<keyword evidence="10" id="KW-0249">Electron transport</keyword>
<keyword evidence="4 10" id="KW-0812">Transmembrane</keyword>
<dbReference type="GeneID" id="108556565"/>
<evidence type="ECO:0000256" key="1">
    <source>
        <dbReference type="ARBA" id="ARBA00004448"/>
    </source>
</evidence>
<keyword evidence="10" id="KW-0349">Heme</keyword>
<dbReference type="Proteomes" id="UP000695000">
    <property type="component" value="Unplaced"/>
</dbReference>
<keyword evidence="7 10" id="KW-1133">Transmembrane helix</keyword>
<keyword evidence="3 10" id="KW-0813">Transport</keyword>
<evidence type="ECO:0000313" key="12">
    <source>
        <dbReference type="RefSeq" id="XP_017768223.1"/>
    </source>
</evidence>
<comment type="subcellular location">
    <subcellularLocation>
        <location evidence="1 10">Mitochondrion inner membrane</location>
        <topology evidence="1 10">Multi-pass membrane protein</topology>
    </subcellularLocation>
</comment>
<comment type="caution">
    <text evidence="10">Lacks conserved residue(s) required for the propagation of feature annotation.</text>
</comment>
<proteinExistence type="inferred from homology"/>
<dbReference type="RefSeq" id="XP_017768223.1">
    <property type="nucleotide sequence ID" value="XM_017912734.1"/>
</dbReference>
<protein>
    <recommendedName>
        <fullName evidence="10">Succinate dehydrogenase [ubiquinone] cytochrome b small subunit</fullName>
    </recommendedName>
</protein>
<evidence type="ECO:0000256" key="2">
    <source>
        <dbReference type="ARBA" id="ARBA00007294"/>
    </source>
</evidence>
<keyword evidence="11" id="KW-1185">Reference proteome</keyword>
<evidence type="ECO:0000256" key="6">
    <source>
        <dbReference type="ARBA" id="ARBA00022946"/>
    </source>
</evidence>
<keyword evidence="5 10" id="KW-0999">Mitochondrion inner membrane</keyword>
<evidence type="ECO:0000256" key="4">
    <source>
        <dbReference type="ARBA" id="ARBA00022692"/>
    </source>
</evidence>
<accession>A0ABM1M0X3</accession>
<reference evidence="12" key="1">
    <citation type="submission" date="2025-08" db="UniProtKB">
        <authorList>
            <consortium name="RefSeq"/>
        </authorList>
    </citation>
    <scope>IDENTIFICATION</scope>
    <source>
        <tissue evidence="12">Whole Larva</tissue>
    </source>
</reference>
<organism evidence="11 12">
    <name type="scientific">Nicrophorus vespilloides</name>
    <name type="common">Boreal carrion beetle</name>
    <dbReference type="NCBI Taxonomy" id="110193"/>
    <lineage>
        <taxon>Eukaryota</taxon>
        <taxon>Metazoa</taxon>
        <taxon>Ecdysozoa</taxon>
        <taxon>Arthropoda</taxon>
        <taxon>Hexapoda</taxon>
        <taxon>Insecta</taxon>
        <taxon>Pterygota</taxon>
        <taxon>Neoptera</taxon>
        <taxon>Endopterygota</taxon>
        <taxon>Coleoptera</taxon>
        <taxon>Polyphaga</taxon>
        <taxon>Staphyliniformia</taxon>
        <taxon>Silphidae</taxon>
        <taxon>Nicrophorinae</taxon>
        <taxon>Nicrophorus</taxon>
    </lineage>
</organism>
<evidence type="ECO:0000256" key="5">
    <source>
        <dbReference type="ARBA" id="ARBA00022792"/>
    </source>
</evidence>
<keyword evidence="10" id="KW-0479">Metal-binding</keyword>
<evidence type="ECO:0000256" key="7">
    <source>
        <dbReference type="ARBA" id="ARBA00022989"/>
    </source>
</evidence>
<evidence type="ECO:0000313" key="11">
    <source>
        <dbReference type="Proteomes" id="UP000695000"/>
    </source>
</evidence>